<comment type="caution">
    <text evidence="11">The sequence shown here is derived from an EMBL/GenBank/DDBJ whole genome shotgun (WGS) entry which is preliminary data.</text>
</comment>
<evidence type="ECO:0000256" key="2">
    <source>
        <dbReference type="ARBA" id="ARBA00005236"/>
    </source>
</evidence>
<proteinExistence type="inferred from homology"/>
<feature type="transmembrane region" description="Helical" evidence="8">
    <location>
        <begin position="25"/>
        <end position="48"/>
    </location>
</feature>
<dbReference type="Pfam" id="PF12704">
    <property type="entry name" value="MacB_PCD"/>
    <property type="match status" value="1"/>
</dbReference>
<keyword evidence="3" id="KW-0813">Transport</keyword>
<organism evidence="11 12">
    <name type="scientific">Vibrio bivalvicida</name>
    <dbReference type="NCBI Taxonomy" id="1276888"/>
    <lineage>
        <taxon>Bacteria</taxon>
        <taxon>Pseudomonadati</taxon>
        <taxon>Pseudomonadota</taxon>
        <taxon>Gammaproteobacteria</taxon>
        <taxon>Vibrionales</taxon>
        <taxon>Vibrionaceae</taxon>
        <taxon>Vibrio</taxon>
        <taxon>Vibrio oreintalis group</taxon>
    </lineage>
</organism>
<gene>
    <name evidence="11" type="primary">lolC</name>
    <name evidence="11" type="ORF">ACED39_08695</name>
</gene>
<dbReference type="NCBIfam" id="TIGR02212">
    <property type="entry name" value="lolCE"/>
    <property type="match status" value="1"/>
</dbReference>
<dbReference type="Pfam" id="PF02687">
    <property type="entry name" value="FtsX"/>
    <property type="match status" value="1"/>
</dbReference>
<comment type="subcellular location">
    <subcellularLocation>
        <location evidence="1">Cell membrane</location>
        <topology evidence="1">Multi-pass membrane protein</topology>
    </subcellularLocation>
</comment>
<protein>
    <submittedName>
        <fullName evidence="11">Lipoprotein-releasing ABC transporter permease subunit LolC</fullName>
    </submittedName>
</protein>
<feature type="transmembrane region" description="Helical" evidence="8">
    <location>
        <begin position="270"/>
        <end position="291"/>
    </location>
</feature>
<dbReference type="InterPro" id="IPR025857">
    <property type="entry name" value="MacB_PCD"/>
</dbReference>
<evidence type="ECO:0000256" key="4">
    <source>
        <dbReference type="ARBA" id="ARBA00022475"/>
    </source>
</evidence>
<dbReference type="InterPro" id="IPR003838">
    <property type="entry name" value="ABC3_permease_C"/>
</dbReference>
<reference evidence="11 12" key="1">
    <citation type="submission" date="2024-06" db="EMBL/GenBank/DDBJ databases">
        <authorList>
            <person name="Steensen K."/>
            <person name="Seneca J."/>
            <person name="Bartlau N."/>
            <person name="Yu A.X."/>
            <person name="Polz M.F."/>
        </authorList>
    </citation>
    <scope>NUCLEOTIDE SEQUENCE [LARGE SCALE GENOMIC DNA]</scope>
    <source>
        <strain evidence="11 12">1F146</strain>
    </source>
</reference>
<feature type="transmembrane region" description="Helical" evidence="8">
    <location>
        <begin position="368"/>
        <end position="385"/>
    </location>
</feature>
<dbReference type="PANTHER" id="PTHR30489:SF8">
    <property type="entry name" value="LIPOPROTEIN-RELEASING SYSTEM TRANSMEMBRANE PROTEIN LOLC"/>
    <property type="match status" value="1"/>
</dbReference>
<dbReference type="EMBL" id="JBGOOS010000009">
    <property type="protein sequence ID" value="MEZ8208854.1"/>
    <property type="molecule type" value="Genomic_DNA"/>
</dbReference>
<evidence type="ECO:0000313" key="11">
    <source>
        <dbReference type="EMBL" id="MEZ8208854.1"/>
    </source>
</evidence>
<evidence type="ECO:0000256" key="7">
    <source>
        <dbReference type="ARBA" id="ARBA00023136"/>
    </source>
</evidence>
<dbReference type="NCBIfam" id="NF008076">
    <property type="entry name" value="PRK10814.1"/>
    <property type="match status" value="1"/>
</dbReference>
<evidence type="ECO:0000259" key="10">
    <source>
        <dbReference type="Pfam" id="PF12704"/>
    </source>
</evidence>
<dbReference type="InterPro" id="IPR011925">
    <property type="entry name" value="LolCE_TM"/>
</dbReference>
<keyword evidence="11" id="KW-0449">Lipoprotein</keyword>
<sequence length="402" mass="43489">MFHPVSTFIGLRYLRGRSGDRFSRFVSYMSTAGITIGVMSLVTVLSVMNGFEAQLKGRILGVLPQAIVSQADGKTAKTERAPEFISQLSTAGHPEPIVQSEAVIQSPSQLNAGLLIGIKPSEHDPIERHLIAGRLSDLQAGEYQLFIGHTLARSMDVSVGDKVRLMVTSASQFTPLGRIPSQRLFTIAGIYNTGSDVDAQLMITHLADAGKLMRLKADTMTGWRLFFNDPFVVGELSDKPLPEGWQWQDWRDQRGELFQAVRMEKNMMGLMLGLIIGIAAFNIISALIMVVMEKQSEVAILKTQGMTDRQILAIFMVQGASSGVIGALTGGGLGILLASNLNQLLESAGVALFSVGGELPILINPMQIFVVVVLAIALSLAATLFPSYRASSVKPAEALRYE</sequence>
<dbReference type="InterPro" id="IPR051447">
    <property type="entry name" value="Lipoprotein-release_system"/>
</dbReference>
<evidence type="ECO:0000259" key="9">
    <source>
        <dbReference type="Pfam" id="PF02687"/>
    </source>
</evidence>
<comment type="similarity">
    <text evidence="2">Belongs to the ABC-4 integral membrane protein family. LolC/E subfamily.</text>
</comment>
<dbReference type="PANTHER" id="PTHR30489">
    <property type="entry name" value="LIPOPROTEIN-RELEASING SYSTEM TRANSMEMBRANE PROTEIN LOLE"/>
    <property type="match status" value="1"/>
</dbReference>
<accession>A0ABV4MH09</accession>
<evidence type="ECO:0000256" key="6">
    <source>
        <dbReference type="ARBA" id="ARBA00022989"/>
    </source>
</evidence>
<evidence type="ECO:0000313" key="12">
    <source>
        <dbReference type="Proteomes" id="UP001569151"/>
    </source>
</evidence>
<name>A0ABV4MH09_9VIBR</name>
<keyword evidence="5 8" id="KW-0812">Transmembrane</keyword>
<keyword evidence="6 8" id="KW-1133">Transmembrane helix</keyword>
<keyword evidence="7 8" id="KW-0472">Membrane</keyword>
<evidence type="ECO:0000256" key="8">
    <source>
        <dbReference type="SAM" id="Phobius"/>
    </source>
</evidence>
<evidence type="ECO:0000256" key="3">
    <source>
        <dbReference type="ARBA" id="ARBA00022448"/>
    </source>
</evidence>
<feature type="domain" description="MacB-like periplasmic core" evidence="10">
    <location>
        <begin position="29"/>
        <end position="209"/>
    </location>
</feature>
<dbReference type="Proteomes" id="UP001569151">
    <property type="component" value="Unassembled WGS sequence"/>
</dbReference>
<feature type="domain" description="ABC3 transporter permease C-terminal" evidence="9">
    <location>
        <begin position="270"/>
        <end position="394"/>
    </location>
</feature>
<keyword evidence="12" id="KW-1185">Reference proteome</keyword>
<feature type="transmembrane region" description="Helical" evidence="8">
    <location>
        <begin position="311"/>
        <end position="337"/>
    </location>
</feature>
<dbReference type="RefSeq" id="WP_371718073.1">
    <property type="nucleotide sequence ID" value="NZ_JBGOOF010000006.1"/>
</dbReference>
<evidence type="ECO:0000256" key="1">
    <source>
        <dbReference type="ARBA" id="ARBA00004651"/>
    </source>
</evidence>
<keyword evidence="4" id="KW-1003">Cell membrane</keyword>
<evidence type="ECO:0000256" key="5">
    <source>
        <dbReference type="ARBA" id="ARBA00022692"/>
    </source>
</evidence>